<dbReference type="Pfam" id="PF01060">
    <property type="entry name" value="TTR-52"/>
    <property type="match status" value="1"/>
</dbReference>
<reference evidence="7" key="1">
    <citation type="submission" date="2022-11" db="UniProtKB">
        <authorList>
            <consortium name="WormBaseParasite"/>
        </authorList>
    </citation>
    <scope>IDENTIFICATION</scope>
</reference>
<name>A0A914EAA5_9BILA</name>
<evidence type="ECO:0000256" key="5">
    <source>
        <dbReference type="SAM" id="SignalP"/>
    </source>
</evidence>
<dbReference type="Gene3D" id="2.60.40.3330">
    <property type="match status" value="1"/>
</dbReference>
<dbReference type="AlphaFoldDB" id="A0A914EAA5"/>
<comment type="subcellular location">
    <subcellularLocation>
        <location evidence="1">Secreted</location>
    </subcellularLocation>
</comment>
<keyword evidence="6" id="KW-1185">Reference proteome</keyword>
<dbReference type="WBParaSite" id="ACRNAN_scaffold677.g28689.t1">
    <property type="protein sequence ID" value="ACRNAN_scaffold677.g28689.t1"/>
    <property type="gene ID" value="ACRNAN_scaffold677.g28689"/>
</dbReference>
<evidence type="ECO:0000256" key="2">
    <source>
        <dbReference type="ARBA" id="ARBA00010112"/>
    </source>
</evidence>
<dbReference type="GO" id="GO:0009986">
    <property type="term" value="C:cell surface"/>
    <property type="evidence" value="ECO:0007669"/>
    <property type="project" value="InterPro"/>
</dbReference>
<evidence type="ECO:0000256" key="4">
    <source>
        <dbReference type="ARBA" id="ARBA00022729"/>
    </source>
</evidence>
<keyword evidence="3" id="KW-0964">Secreted</keyword>
<dbReference type="InterPro" id="IPR001534">
    <property type="entry name" value="Transthyretin-like"/>
</dbReference>
<evidence type="ECO:0000256" key="1">
    <source>
        <dbReference type="ARBA" id="ARBA00004613"/>
    </source>
</evidence>
<dbReference type="PANTHER" id="PTHR21700:SF3">
    <property type="entry name" value="TRANSTHYRETIN-LIKE PROTEIN 5"/>
    <property type="match status" value="1"/>
</dbReference>
<protein>
    <submittedName>
        <fullName evidence="7">Uncharacterized protein</fullName>
    </submittedName>
</protein>
<organism evidence="6 7">
    <name type="scientific">Acrobeloides nanus</name>
    <dbReference type="NCBI Taxonomy" id="290746"/>
    <lineage>
        <taxon>Eukaryota</taxon>
        <taxon>Metazoa</taxon>
        <taxon>Ecdysozoa</taxon>
        <taxon>Nematoda</taxon>
        <taxon>Chromadorea</taxon>
        <taxon>Rhabditida</taxon>
        <taxon>Tylenchina</taxon>
        <taxon>Cephalobomorpha</taxon>
        <taxon>Cephaloboidea</taxon>
        <taxon>Cephalobidae</taxon>
        <taxon>Acrobeloides</taxon>
    </lineage>
</organism>
<dbReference type="Proteomes" id="UP000887540">
    <property type="component" value="Unplaced"/>
</dbReference>
<feature type="chain" id="PRO_5037847291" evidence="5">
    <location>
        <begin position="22"/>
        <end position="143"/>
    </location>
</feature>
<evidence type="ECO:0000313" key="7">
    <source>
        <dbReference type="WBParaSite" id="ACRNAN_scaffold677.g28689.t1"/>
    </source>
</evidence>
<dbReference type="GO" id="GO:0005576">
    <property type="term" value="C:extracellular region"/>
    <property type="evidence" value="ECO:0007669"/>
    <property type="project" value="UniProtKB-SubCell"/>
</dbReference>
<feature type="signal peptide" evidence="5">
    <location>
        <begin position="1"/>
        <end position="21"/>
    </location>
</feature>
<dbReference type="PANTHER" id="PTHR21700">
    <property type="entry name" value="TRANSTHYRETIN-LIKE FAMILY PROTEIN-RELATED"/>
    <property type="match status" value="1"/>
</dbReference>
<sequence>MLKLFIFVTLLVAATIATSLSVRPDQTLGVKGVLKCNGKPEKGVLVKLYDHDTLSLDDKIASGRTDAQGHFEISGTAHEISRITPKFNIYHDCNDGIKPCQRKVSITIPKSYVTAGSSARKIYDAGTIELAGQFSGEERDCLH</sequence>
<evidence type="ECO:0000313" key="6">
    <source>
        <dbReference type="Proteomes" id="UP000887540"/>
    </source>
</evidence>
<dbReference type="InterPro" id="IPR038479">
    <property type="entry name" value="Transthyretin-like_sf"/>
</dbReference>
<evidence type="ECO:0000256" key="3">
    <source>
        <dbReference type="ARBA" id="ARBA00022525"/>
    </source>
</evidence>
<comment type="similarity">
    <text evidence="2">Belongs to the nematode transthyretin-like family.</text>
</comment>
<accession>A0A914EAA5</accession>
<proteinExistence type="inferred from homology"/>
<keyword evidence="4 5" id="KW-0732">Signal</keyword>